<sequence>MVHTIYKKQQLNCDIEEAWKFFSSANNLAIITPPEMNFTVLTKMEDDEIFEGMIIDYYVSPIMGIEMKWKTEITHVDFQKSFTDFQKKGPYKLWNHHHEFIVNDYGVFMKDVVKYELPFGFLGEIAHKLFVRKKLEHIFNYRYKVLEELFNTKKNYEFTDRS</sequence>
<evidence type="ECO:0000313" key="2">
    <source>
        <dbReference type="Proteomes" id="UP000228740"/>
    </source>
</evidence>
<reference evidence="1 2" key="1">
    <citation type="submission" date="2017-11" db="EMBL/GenBank/DDBJ databases">
        <title>Genomic Encyclopedia of Archaeal and Bacterial Type Strains, Phase II (KMG-II): From Individual Species to Whole Genera.</title>
        <authorList>
            <person name="Goeker M."/>
        </authorList>
    </citation>
    <scope>NUCLEOTIDE SEQUENCE [LARGE SCALE GENOMIC DNA]</scope>
    <source>
        <strain evidence="1 2">DSM 27617</strain>
    </source>
</reference>
<dbReference type="Proteomes" id="UP000228740">
    <property type="component" value="Unassembled WGS sequence"/>
</dbReference>
<dbReference type="OrthoDB" id="9793552at2"/>
<dbReference type="SUPFAM" id="SSF55961">
    <property type="entry name" value="Bet v1-like"/>
    <property type="match status" value="1"/>
</dbReference>
<gene>
    <name evidence="1" type="ORF">CLV73_0619</name>
</gene>
<dbReference type="AlphaFoldDB" id="A0A2M9C6Z0"/>
<dbReference type="Gene3D" id="3.30.530.20">
    <property type="match status" value="1"/>
</dbReference>
<dbReference type="RefSeq" id="WP_100375396.1">
    <property type="nucleotide sequence ID" value="NZ_PGFD01000001.1"/>
</dbReference>
<organism evidence="1 2">
    <name type="scientific">Chryseobacterium geocarposphaerae</name>
    <dbReference type="NCBI Taxonomy" id="1416776"/>
    <lineage>
        <taxon>Bacteria</taxon>
        <taxon>Pseudomonadati</taxon>
        <taxon>Bacteroidota</taxon>
        <taxon>Flavobacteriia</taxon>
        <taxon>Flavobacteriales</taxon>
        <taxon>Weeksellaceae</taxon>
        <taxon>Chryseobacterium group</taxon>
        <taxon>Chryseobacterium</taxon>
    </lineage>
</organism>
<name>A0A2M9C6Z0_9FLAO</name>
<proteinExistence type="predicted"/>
<dbReference type="CDD" id="cd07820">
    <property type="entry name" value="SRPBCC_3"/>
    <property type="match status" value="1"/>
</dbReference>
<comment type="caution">
    <text evidence="1">The sequence shown here is derived from an EMBL/GenBank/DDBJ whole genome shotgun (WGS) entry which is preliminary data.</text>
</comment>
<protein>
    <submittedName>
        <fullName evidence="1">Ligand-binding SRPBCC domain-containing protein</fullName>
    </submittedName>
</protein>
<keyword evidence="2" id="KW-1185">Reference proteome</keyword>
<dbReference type="InterPro" id="IPR023393">
    <property type="entry name" value="START-like_dom_sf"/>
</dbReference>
<accession>A0A2M9C6Z0</accession>
<dbReference type="EMBL" id="PGFD01000001">
    <property type="protein sequence ID" value="PJJ66630.1"/>
    <property type="molecule type" value="Genomic_DNA"/>
</dbReference>
<evidence type="ECO:0000313" key="1">
    <source>
        <dbReference type="EMBL" id="PJJ66630.1"/>
    </source>
</evidence>